<dbReference type="Proteomes" id="UP001152964">
    <property type="component" value="Chromosome 14"/>
</dbReference>
<dbReference type="EMBL" id="OX291497">
    <property type="protein sequence ID" value="CAI1978334.1"/>
    <property type="molecule type" value="Genomic_DNA"/>
</dbReference>
<protein>
    <submittedName>
        <fullName evidence="2">Uncharacterized protein</fullName>
    </submittedName>
</protein>
<organism evidence="2 4">
    <name type="scientific">Saccharomyces eubayanus</name>
    <name type="common">Yeast</name>
    <dbReference type="NCBI Taxonomy" id="1080349"/>
    <lineage>
        <taxon>Eukaryota</taxon>
        <taxon>Fungi</taxon>
        <taxon>Dikarya</taxon>
        <taxon>Ascomycota</taxon>
        <taxon>Saccharomycotina</taxon>
        <taxon>Saccharomycetes</taxon>
        <taxon>Saccharomycetales</taxon>
        <taxon>Saccharomycetaceae</taxon>
        <taxon>Saccharomyces</taxon>
    </lineage>
</organism>
<sequence>MMFLTSFITILLFFRFSAAKAPPSKTSLVNTHERRSIYSCYVGLRKENWAYNGSAIYRYEPAIQSMLYCLYEDTFEKGYSNKTLEKGFEEMRQFCYTPKFLNMTDAEFYTSLNNGSHYIQEQPKPPSM</sequence>
<feature type="signal peptide" evidence="1">
    <location>
        <begin position="1"/>
        <end position="19"/>
    </location>
</feature>
<evidence type="ECO:0000313" key="3">
    <source>
        <dbReference type="EMBL" id="CAI1978334.1"/>
    </source>
</evidence>
<evidence type="ECO:0000313" key="2">
    <source>
        <dbReference type="EMBL" id="CAI1698863.1"/>
    </source>
</evidence>
<proteinExistence type="predicted"/>
<feature type="chain" id="PRO_5045028832" evidence="1">
    <location>
        <begin position="20"/>
        <end position="128"/>
    </location>
</feature>
<dbReference type="EMBL" id="OX291504">
    <property type="protein sequence ID" value="CAI1698863.1"/>
    <property type="molecule type" value="Genomic_DNA"/>
</dbReference>
<dbReference type="Proteomes" id="UP001152964">
    <property type="component" value="Chromosome 7"/>
</dbReference>
<keyword evidence="1" id="KW-0732">Signal</keyword>
<name>A0ABN8VJT0_SACEU</name>
<evidence type="ECO:0000256" key="1">
    <source>
        <dbReference type="SAM" id="SignalP"/>
    </source>
</evidence>
<evidence type="ECO:0000313" key="4">
    <source>
        <dbReference type="Proteomes" id="UP001152964"/>
    </source>
</evidence>
<keyword evidence="4" id="KW-1185">Reference proteome</keyword>
<gene>
    <name evidence="2" type="primary">U6500N03750</name>
    <name evidence="3" type="synonym">U6500G00240</name>
    <name evidence="3" type="ORF">SEUBUCD650_0G00240</name>
    <name evidence="2" type="ORF">SEUBUCD650_0N03750</name>
</gene>
<accession>A0ABN8VJT0</accession>
<reference evidence="2" key="1">
    <citation type="submission" date="2022-08" db="EMBL/GenBank/DDBJ databases">
        <authorList>
            <person name="Byrne P K."/>
        </authorList>
    </citation>
    <scope>NUCLEOTIDE SEQUENCE</scope>
    <source>
        <strain evidence="2">UCD650</strain>
    </source>
</reference>